<gene>
    <name evidence="1" type="ORF">BYL167_LOCUS22145</name>
</gene>
<feature type="non-terminal residue" evidence="1">
    <location>
        <position position="1"/>
    </location>
</feature>
<evidence type="ECO:0000313" key="1">
    <source>
        <dbReference type="EMBL" id="CAF4164777.1"/>
    </source>
</evidence>
<name>A0A8S2RFZ6_9BILA</name>
<dbReference type="Proteomes" id="UP000681967">
    <property type="component" value="Unassembled WGS sequence"/>
</dbReference>
<accession>A0A8S2RFZ6</accession>
<organism evidence="1 2">
    <name type="scientific">Rotaria magnacalcarata</name>
    <dbReference type="NCBI Taxonomy" id="392030"/>
    <lineage>
        <taxon>Eukaryota</taxon>
        <taxon>Metazoa</taxon>
        <taxon>Spiralia</taxon>
        <taxon>Gnathifera</taxon>
        <taxon>Rotifera</taxon>
        <taxon>Eurotatoria</taxon>
        <taxon>Bdelloidea</taxon>
        <taxon>Philodinida</taxon>
        <taxon>Philodinidae</taxon>
        <taxon>Rotaria</taxon>
    </lineage>
</organism>
<evidence type="ECO:0000313" key="2">
    <source>
        <dbReference type="Proteomes" id="UP000681967"/>
    </source>
</evidence>
<proteinExistence type="predicted"/>
<comment type="caution">
    <text evidence="1">The sequence shown here is derived from an EMBL/GenBank/DDBJ whole genome shotgun (WGS) entry which is preliminary data.</text>
</comment>
<protein>
    <submittedName>
        <fullName evidence="1">Uncharacterized protein</fullName>
    </submittedName>
</protein>
<reference evidence="1" key="1">
    <citation type="submission" date="2021-02" db="EMBL/GenBank/DDBJ databases">
        <authorList>
            <person name="Nowell W R."/>
        </authorList>
    </citation>
    <scope>NUCLEOTIDE SEQUENCE</scope>
</reference>
<sequence>CSIAGNSQAIYDEMFDVILKNVYQRPKSITIDFEKAVENPGKQHLPMITISF</sequence>
<dbReference type="EMBL" id="CAJOBH010011701">
    <property type="protein sequence ID" value="CAF4164777.1"/>
    <property type="molecule type" value="Genomic_DNA"/>
</dbReference>
<dbReference type="AlphaFoldDB" id="A0A8S2RFZ6"/>